<sequence length="102" mass="11363">MILPVQEFKKRHDTLYLLMDAREGTGFTAEARRALNDDRSLIPYAGAVFFGASFAMRAIANMMSRAGTLMGHPPAYPTVFTTTEEEARAWISAHRATRAQGR</sequence>
<dbReference type="KEGG" id="sur:STAUR_0227"/>
<keyword evidence="1" id="KW-0812">Transmembrane</keyword>
<evidence type="ECO:0008006" key="6">
    <source>
        <dbReference type="Google" id="ProtNLM"/>
    </source>
</evidence>
<dbReference type="Proteomes" id="UP000032702">
    <property type="component" value="Unassembled WGS sequence"/>
</dbReference>
<evidence type="ECO:0000313" key="4">
    <source>
        <dbReference type="Proteomes" id="UP000001351"/>
    </source>
</evidence>
<feature type="transmembrane region" description="Helical" evidence="1">
    <location>
        <begin position="41"/>
        <end position="60"/>
    </location>
</feature>
<name>Q09AI5_STIAD</name>
<organism evidence="3 5">
    <name type="scientific">Stigmatella aurantiaca (strain DW4/3-1)</name>
    <dbReference type="NCBI Taxonomy" id="378806"/>
    <lineage>
        <taxon>Bacteria</taxon>
        <taxon>Pseudomonadati</taxon>
        <taxon>Myxococcota</taxon>
        <taxon>Myxococcia</taxon>
        <taxon>Myxococcales</taxon>
        <taxon>Cystobacterineae</taxon>
        <taxon>Archangiaceae</taxon>
        <taxon>Stigmatella</taxon>
    </lineage>
</organism>
<reference evidence="3 5" key="1">
    <citation type="submission" date="2006-04" db="EMBL/GenBank/DDBJ databases">
        <authorList>
            <person name="Nierman W.C."/>
        </authorList>
    </citation>
    <scope>NUCLEOTIDE SEQUENCE [LARGE SCALE GENOMIC DNA]</scope>
    <source>
        <strain evidence="3 5">DW4/3-1</strain>
    </source>
</reference>
<dbReference type="HOGENOM" id="CLU_154541_1_0_7"/>
<dbReference type="Proteomes" id="UP000001351">
    <property type="component" value="Chromosome"/>
</dbReference>
<keyword evidence="1" id="KW-0472">Membrane</keyword>
<evidence type="ECO:0000313" key="2">
    <source>
        <dbReference type="EMBL" id="ADO68036.1"/>
    </source>
</evidence>
<dbReference type="AlphaFoldDB" id="Q09AI5"/>
<keyword evidence="1" id="KW-1133">Transmembrane helix</keyword>
<keyword evidence="4" id="KW-1185">Reference proteome</keyword>
<dbReference type="EMBL" id="AAMD01000013">
    <property type="protein sequence ID" value="EAU68733.1"/>
    <property type="molecule type" value="Genomic_DNA"/>
</dbReference>
<gene>
    <name evidence="2" type="ordered locus">STAUR_0227</name>
    <name evidence="3" type="ORF">STIAU_2780</name>
</gene>
<evidence type="ECO:0000313" key="5">
    <source>
        <dbReference type="Proteomes" id="UP000032702"/>
    </source>
</evidence>
<proteinExistence type="predicted"/>
<protein>
    <recommendedName>
        <fullName evidence="6">STAS/SEC14 domain-containing protein</fullName>
    </recommendedName>
</protein>
<dbReference type="EMBL" id="CP002271">
    <property type="protein sequence ID" value="ADO68036.1"/>
    <property type="molecule type" value="Genomic_DNA"/>
</dbReference>
<accession>Q09AI5</accession>
<evidence type="ECO:0000313" key="3">
    <source>
        <dbReference type="EMBL" id="EAU68733.1"/>
    </source>
</evidence>
<evidence type="ECO:0000256" key="1">
    <source>
        <dbReference type="SAM" id="Phobius"/>
    </source>
</evidence>
<reference evidence="2 4" key="2">
    <citation type="journal article" date="2011" name="Mol. Biol. Evol.">
        <title>Comparative genomic analysis of fruiting body formation in Myxococcales.</title>
        <authorList>
            <person name="Huntley S."/>
            <person name="Hamann N."/>
            <person name="Wegener-Feldbrugge S."/>
            <person name="Treuner-Lange A."/>
            <person name="Kube M."/>
            <person name="Reinhardt R."/>
            <person name="Klages S."/>
            <person name="Muller R."/>
            <person name="Ronning C.M."/>
            <person name="Nierman W.C."/>
            <person name="Sogaard-Andersen L."/>
        </authorList>
    </citation>
    <scope>NUCLEOTIDE SEQUENCE [LARGE SCALE GENOMIC DNA]</scope>
    <source>
        <strain evidence="2 4">DW4/3-1</strain>
    </source>
</reference>